<dbReference type="PANTHER" id="PTHR38471">
    <property type="entry name" value="FOUR HELIX BUNDLE PROTEIN"/>
    <property type="match status" value="1"/>
</dbReference>
<dbReference type="Proteomes" id="UP001200022">
    <property type="component" value="Unassembled WGS sequence"/>
</dbReference>
<dbReference type="Pfam" id="PF05635">
    <property type="entry name" value="23S_rRNA_IVP"/>
    <property type="match status" value="1"/>
</dbReference>
<proteinExistence type="predicted"/>
<protein>
    <submittedName>
        <fullName evidence="1">Four helix bundle protein</fullName>
    </submittedName>
</protein>
<dbReference type="SUPFAM" id="SSF158446">
    <property type="entry name" value="IVS-encoded protein-like"/>
    <property type="match status" value="1"/>
</dbReference>
<evidence type="ECO:0000313" key="1">
    <source>
        <dbReference type="EMBL" id="MCF7561426.1"/>
    </source>
</evidence>
<dbReference type="InterPro" id="IPR012657">
    <property type="entry name" value="23S_rRNA-intervening_sequence"/>
</dbReference>
<dbReference type="InterPro" id="IPR036583">
    <property type="entry name" value="23S_rRNA_IVS_sf"/>
</dbReference>
<keyword evidence="2" id="KW-1185">Reference proteome</keyword>
<comment type="caution">
    <text evidence="1">The sequence shown here is derived from an EMBL/GenBank/DDBJ whole genome shotgun (WGS) entry which is preliminary data.</text>
</comment>
<reference evidence="1 2" key="1">
    <citation type="submission" date="2022-01" db="EMBL/GenBank/DDBJ databases">
        <title>Draft genome sequence of Sabulilitoribacter multivorans KCTC 32326.</title>
        <authorList>
            <person name="Oh J.-S."/>
        </authorList>
    </citation>
    <scope>NUCLEOTIDE SEQUENCE [LARGE SCALE GENOMIC DNA]</scope>
    <source>
        <strain evidence="1 2">M-M16</strain>
    </source>
</reference>
<evidence type="ECO:0000313" key="2">
    <source>
        <dbReference type="Proteomes" id="UP001200022"/>
    </source>
</evidence>
<dbReference type="PANTHER" id="PTHR38471:SF2">
    <property type="entry name" value="FOUR HELIX BUNDLE PROTEIN"/>
    <property type="match status" value="1"/>
</dbReference>
<sequence length="120" mass="14001">MHTYSFENLDVWKESIKLAKNIYNQTKFLPDDEKFGLISQMRRSSVSISSNIAEGTSRLTKKDKAHFMTMAYSSTLELLNQVIISKELEFISEENYKNIRFEVESVTNKINALRNHFLKS</sequence>
<dbReference type="EMBL" id="JAKKDV010000005">
    <property type="protein sequence ID" value="MCF7561426.1"/>
    <property type="molecule type" value="Genomic_DNA"/>
</dbReference>
<dbReference type="Gene3D" id="1.20.1440.60">
    <property type="entry name" value="23S rRNA-intervening sequence"/>
    <property type="match status" value="1"/>
</dbReference>
<accession>A0ABS9ILF2</accession>
<name>A0ABS9ILF2_9FLAO</name>
<dbReference type="RefSeq" id="WP_237232133.1">
    <property type="nucleotide sequence ID" value="NZ_JAKKDV010000005.1"/>
</dbReference>
<dbReference type="NCBIfam" id="TIGR02436">
    <property type="entry name" value="four helix bundle protein"/>
    <property type="match status" value="1"/>
</dbReference>
<dbReference type="CDD" id="cd16377">
    <property type="entry name" value="23S_rRNA_IVP_like"/>
    <property type="match status" value="1"/>
</dbReference>
<organism evidence="1 2">
    <name type="scientific">Flaviramulus multivorans</name>
    <dbReference type="NCBI Taxonomy" id="1304750"/>
    <lineage>
        <taxon>Bacteria</taxon>
        <taxon>Pseudomonadati</taxon>
        <taxon>Bacteroidota</taxon>
        <taxon>Flavobacteriia</taxon>
        <taxon>Flavobacteriales</taxon>
        <taxon>Flavobacteriaceae</taxon>
        <taxon>Flaviramulus</taxon>
    </lineage>
</organism>
<gene>
    <name evidence="1" type="ORF">L3X39_12325</name>
</gene>